<proteinExistence type="predicted"/>
<organism evidence="1 2">
    <name type="scientific">Vermiconidia calcicola</name>
    <dbReference type="NCBI Taxonomy" id="1690605"/>
    <lineage>
        <taxon>Eukaryota</taxon>
        <taxon>Fungi</taxon>
        <taxon>Dikarya</taxon>
        <taxon>Ascomycota</taxon>
        <taxon>Pezizomycotina</taxon>
        <taxon>Dothideomycetes</taxon>
        <taxon>Dothideomycetidae</taxon>
        <taxon>Mycosphaerellales</taxon>
        <taxon>Extremaceae</taxon>
        <taxon>Vermiconidia</taxon>
    </lineage>
</organism>
<sequence length="185" mass="20780">MAPKELNFITGNKNKLKEVQAILSETSVKLQSQSLDLPELQGTIEDITKDKCERAADIVKGPVLVEDTCLCFDAFDELPGPYVKWFLKALGVHQFHKLLAGFDDKSAQAVCTFGYCEGPGHEVIIFQGRTHGKIVEARGPTNFGWDACFEYEGQTYAEMRGDEKNKISHRGKALEKLKEWLKQEV</sequence>
<comment type="caution">
    <text evidence="1">The sequence shown here is derived from an EMBL/GenBank/DDBJ whole genome shotgun (WGS) entry which is preliminary data.</text>
</comment>
<name>A0ACC3NBG1_9PEZI</name>
<gene>
    <name evidence="1" type="primary">HAM1_2</name>
    <name evidence="1" type="ORF">LTR37_008147</name>
</gene>
<evidence type="ECO:0000313" key="1">
    <source>
        <dbReference type="EMBL" id="KAK3713897.1"/>
    </source>
</evidence>
<dbReference type="Proteomes" id="UP001281147">
    <property type="component" value="Unassembled WGS sequence"/>
</dbReference>
<reference evidence="1" key="1">
    <citation type="submission" date="2023-07" db="EMBL/GenBank/DDBJ databases">
        <title>Black Yeasts Isolated from many extreme environments.</title>
        <authorList>
            <person name="Coleine C."/>
            <person name="Stajich J.E."/>
            <person name="Selbmann L."/>
        </authorList>
    </citation>
    <scope>NUCLEOTIDE SEQUENCE</scope>
    <source>
        <strain evidence="1">CCFEE 5714</strain>
    </source>
</reference>
<keyword evidence="2" id="KW-1185">Reference proteome</keyword>
<dbReference type="EMBL" id="JAUTXU010000059">
    <property type="protein sequence ID" value="KAK3713897.1"/>
    <property type="molecule type" value="Genomic_DNA"/>
</dbReference>
<accession>A0ACC3NBG1</accession>
<evidence type="ECO:0000313" key="2">
    <source>
        <dbReference type="Proteomes" id="UP001281147"/>
    </source>
</evidence>
<protein>
    <submittedName>
        <fullName evidence="1">Nucleoside triphosphate pyrophosphohydrolase ham1</fullName>
    </submittedName>
</protein>